<dbReference type="Gene3D" id="3.40.33.10">
    <property type="entry name" value="CAP"/>
    <property type="match status" value="2"/>
</dbReference>
<dbReference type="PANTHER" id="PTHR10334">
    <property type="entry name" value="CYSTEINE-RICH SECRETORY PROTEIN-RELATED"/>
    <property type="match status" value="1"/>
</dbReference>
<dbReference type="CDD" id="cd05382">
    <property type="entry name" value="CAP_GAPR1-like"/>
    <property type="match status" value="1"/>
</dbReference>
<name>A0ABQ9FYV6_TEGGR</name>
<dbReference type="InterPro" id="IPR034113">
    <property type="entry name" value="SCP_GAPR1-like"/>
</dbReference>
<gene>
    <name evidence="2" type="ORF">KUTeg_001302</name>
</gene>
<dbReference type="SUPFAM" id="SSF55797">
    <property type="entry name" value="PR-1-like"/>
    <property type="match status" value="1"/>
</dbReference>
<protein>
    <recommendedName>
        <fullName evidence="1">SCP domain-containing protein</fullName>
    </recommendedName>
</protein>
<dbReference type="InterPro" id="IPR014044">
    <property type="entry name" value="CAP_dom"/>
</dbReference>
<evidence type="ECO:0000313" key="3">
    <source>
        <dbReference type="Proteomes" id="UP001217089"/>
    </source>
</evidence>
<evidence type="ECO:0000313" key="2">
    <source>
        <dbReference type="EMBL" id="KAJ8321177.1"/>
    </source>
</evidence>
<dbReference type="SMART" id="SM00198">
    <property type="entry name" value="SCP"/>
    <property type="match status" value="1"/>
</dbReference>
<keyword evidence="3" id="KW-1185">Reference proteome</keyword>
<proteinExistence type="predicted"/>
<dbReference type="EMBL" id="JARBDR010000135">
    <property type="protein sequence ID" value="KAJ8321177.1"/>
    <property type="molecule type" value="Genomic_DNA"/>
</dbReference>
<dbReference type="Pfam" id="PF00188">
    <property type="entry name" value="CAP"/>
    <property type="match status" value="1"/>
</dbReference>
<organism evidence="2 3">
    <name type="scientific">Tegillarca granosa</name>
    <name type="common">Malaysian cockle</name>
    <name type="synonym">Anadara granosa</name>
    <dbReference type="NCBI Taxonomy" id="220873"/>
    <lineage>
        <taxon>Eukaryota</taxon>
        <taxon>Metazoa</taxon>
        <taxon>Spiralia</taxon>
        <taxon>Lophotrochozoa</taxon>
        <taxon>Mollusca</taxon>
        <taxon>Bivalvia</taxon>
        <taxon>Autobranchia</taxon>
        <taxon>Pteriomorphia</taxon>
        <taxon>Arcoida</taxon>
        <taxon>Arcoidea</taxon>
        <taxon>Arcidae</taxon>
        <taxon>Tegillarca</taxon>
    </lineage>
</organism>
<dbReference type="Proteomes" id="UP001217089">
    <property type="component" value="Unassembled WGS sequence"/>
</dbReference>
<comment type="caution">
    <text evidence="2">The sequence shown here is derived from an EMBL/GenBank/DDBJ whole genome shotgun (WGS) entry which is preliminary data.</text>
</comment>
<feature type="domain" description="SCP" evidence="1">
    <location>
        <begin position="66"/>
        <end position="181"/>
    </location>
</feature>
<dbReference type="InterPro" id="IPR001283">
    <property type="entry name" value="CRISP-related"/>
</dbReference>
<dbReference type="InterPro" id="IPR035940">
    <property type="entry name" value="CAP_sf"/>
</dbReference>
<reference evidence="2 3" key="1">
    <citation type="submission" date="2022-12" db="EMBL/GenBank/DDBJ databases">
        <title>Chromosome-level genome of Tegillarca granosa.</title>
        <authorList>
            <person name="Kim J."/>
        </authorList>
    </citation>
    <scope>NUCLEOTIDE SEQUENCE [LARGE SCALE GENOMIC DNA]</scope>
    <source>
        <strain evidence="2">Teg-2019</strain>
        <tissue evidence="2">Adductor muscle</tissue>
    </source>
</reference>
<sequence length="209" mass="23484">MIEQTAPTKVPRVIKYFGVRSPQEHVVTSALMRNNFITFKEPLSTINTITVAFILSYKFAMSNSKKFIEEIIKAHNEYREKHQAPPLRHSAELTSEAQRWADHLAATNTFQHSNAKIGGERLGENIAMKWSSKPDSYTDSRLYDLSVVWKGSREIGIGRSQTSDGKILIVTNYRPTGNVIGQYSLNVLPPKDGKITLPANKALCIISHN</sequence>
<evidence type="ECO:0000259" key="1">
    <source>
        <dbReference type="SMART" id="SM00198"/>
    </source>
</evidence>
<accession>A0ABQ9FYV6</accession>